<evidence type="ECO:0000256" key="6">
    <source>
        <dbReference type="HAMAP-Rule" id="MF_00313"/>
    </source>
</evidence>
<accession>A0A6S6TJ10</accession>
<dbReference type="GO" id="GO:0004359">
    <property type="term" value="F:glutaminase activity"/>
    <property type="evidence" value="ECO:0007669"/>
    <property type="project" value="UniProtKB-UniRule"/>
</dbReference>
<evidence type="ECO:0000256" key="2">
    <source>
        <dbReference type="ARBA" id="ARBA00011881"/>
    </source>
</evidence>
<dbReference type="SUPFAM" id="SSF56601">
    <property type="entry name" value="beta-lactamase/transpeptidase-like"/>
    <property type="match status" value="1"/>
</dbReference>
<dbReference type="NCBIfam" id="NF002133">
    <property type="entry name" value="PRK00971.1-2"/>
    <property type="match status" value="1"/>
</dbReference>
<comment type="catalytic activity">
    <reaction evidence="5 6">
        <text>L-glutamine + H2O = L-glutamate + NH4(+)</text>
        <dbReference type="Rhea" id="RHEA:15889"/>
        <dbReference type="ChEBI" id="CHEBI:15377"/>
        <dbReference type="ChEBI" id="CHEBI:28938"/>
        <dbReference type="ChEBI" id="CHEBI:29985"/>
        <dbReference type="ChEBI" id="CHEBI:58359"/>
        <dbReference type="EC" id="3.5.1.2"/>
    </reaction>
</comment>
<dbReference type="InterPro" id="IPR015868">
    <property type="entry name" value="Glutaminase"/>
</dbReference>
<dbReference type="PANTHER" id="PTHR12544">
    <property type="entry name" value="GLUTAMINASE"/>
    <property type="match status" value="1"/>
</dbReference>
<dbReference type="EC" id="3.5.1.2" evidence="3 6"/>
<feature type="binding site" evidence="6">
    <location>
        <position position="160"/>
    </location>
    <ligand>
        <name>substrate</name>
    </ligand>
</feature>
<feature type="binding site" evidence="6">
    <location>
        <position position="167"/>
    </location>
    <ligand>
        <name>substrate</name>
    </ligand>
</feature>
<comment type="similarity">
    <text evidence="1 6">Belongs to the glutaminase family.</text>
</comment>
<organism evidence="7">
    <name type="scientific">uncultured Sulfurovum sp</name>
    <dbReference type="NCBI Taxonomy" id="269237"/>
    <lineage>
        <taxon>Bacteria</taxon>
        <taxon>Pseudomonadati</taxon>
        <taxon>Campylobacterota</taxon>
        <taxon>Epsilonproteobacteria</taxon>
        <taxon>Campylobacterales</taxon>
        <taxon>Sulfurovaceae</taxon>
        <taxon>Sulfurovum</taxon>
        <taxon>environmental samples</taxon>
    </lineage>
</organism>
<keyword evidence="4 6" id="KW-0378">Hydrolase</keyword>
<gene>
    <name evidence="6" type="primary">glsA</name>
    <name evidence="7" type="ORF">HELGO_WM7118</name>
</gene>
<name>A0A6S6TJ10_9BACT</name>
<protein>
    <recommendedName>
        <fullName evidence="3 6">Glutaminase</fullName>
        <ecNumber evidence="3 6">3.5.1.2</ecNumber>
    </recommendedName>
</protein>
<evidence type="ECO:0000313" key="7">
    <source>
        <dbReference type="EMBL" id="CAA6815542.1"/>
    </source>
</evidence>
<dbReference type="GO" id="GO:0006543">
    <property type="term" value="P:L-glutamine catabolic process"/>
    <property type="evidence" value="ECO:0007669"/>
    <property type="project" value="TreeGrafter"/>
</dbReference>
<feature type="binding site" evidence="6">
    <location>
        <position position="63"/>
    </location>
    <ligand>
        <name>substrate</name>
    </ligand>
</feature>
<dbReference type="NCBIfam" id="NF002132">
    <property type="entry name" value="PRK00971.1-1"/>
    <property type="match status" value="1"/>
</dbReference>
<feature type="binding site" evidence="6">
    <location>
        <position position="243"/>
    </location>
    <ligand>
        <name>substrate</name>
    </ligand>
</feature>
<keyword evidence="6" id="KW-0007">Acetylation</keyword>
<reference evidence="7" key="1">
    <citation type="submission" date="2020-01" db="EMBL/GenBank/DDBJ databases">
        <authorList>
            <person name="Meier V. D."/>
            <person name="Meier V D."/>
        </authorList>
    </citation>
    <scope>NUCLEOTIDE SEQUENCE</scope>
    <source>
        <strain evidence="7">HLG_WM_MAG_06</strain>
    </source>
</reference>
<comment type="subunit">
    <text evidence="2 6">Homotetramer.</text>
</comment>
<dbReference type="Gene3D" id="3.40.710.10">
    <property type="entry name" value="DD-peptidase/beta-lactamase superfamily"/>
    <property type="match status" value="1"/>
</dbReference>
<dbReference type="Pfam" id="PF04960">
    <property type="entry name" value="Glutaminase"/>
    <property type="match status" value="1"/>
</dbReference>
<evidence type="ECO:0000256" key="5">
    <source>
        <dbReference type="ARBA" id="ARBA00049534"/>
    </source>
</evidence>
<evidence type="ECO:0000256" key="4">
    <source>
        <dbReference type="ARBA" id="ARBA00022801"/>
    </source>
</evidence>
<dbReference type="AlphaFoldDB" id="A0A6S6TJ10"/>
<dbReference type="PANTHER" id="PTHR12544:SF29">
    <property type="entry name" value="GLUTAMINASE"/>
    <property type="match status" value="1"/>
</dbReference>
<feature type="binding site" evidence="6">
    <location>
        <position position="113"/>
    </location>
    <ligand>
        <name>substrate</name>
    </ligand>
</feature>
<dbReference type="EMBL" id="CACVAP010000083">
    <property type="protein sequence ID" value="CAA6815542.1"/>
    <property type="molecule type" value="Genomic_DNA"/>
</dbReference>
<evidence type="ECO:0000256" key="3">
    <source>
        <dbReference type="ARBA" id="ARBA00012918"/>
    </source>
</evidence>
<dbReference type="FunFam" id="3.40.710.10:FF:000005">
    <property type="entry name" value="Glutaminase"/>
    <property type="match status" value="1"/>
</dbReference>
<feature type="binding site" evidence="6">
    <location>
        <position position="191"/>
    </location>
    <ligand>
        <name>substrate</name>
    </ligand>
</feature>
<dbReference type="NCBIfam" id="TIGR03814">
    <property type="entry name" value="Gln_ase"/>
    <property type="match status" value="1"/>
</dbReference>
<dbReference type="GO" id="GO:0006537">
    <property type="term" value="P:glutamate biosynthetic process"/>
    <property type="evidence" value="ECO:0007669"/>
    <property type="project" value="TreeGrafter"/>
</dbReference>
<proteinExistence type="inferred from homology"/>
<feature type="binding site" evidence="6">
    <location>
        <position position="261"/>
    </location>
    <ligand>
        <name>substrate</name>
    </ligand>
</feature>
<evidence type="ECO:0000256" key="1">
    <source>
        <dbReference type="ARBA" id="ARBA00011076"/>
    </source>
</evidence>
<dbReference type="InterPro" id="IPR012338">
    <property type="entry name" value="Beta-lactam/transpept-like"/>
</dbReference>
<dbReference type="HAMAP" id="MF_00313">
    <property type="entry name" value="Glutaminase"/>
    <property type="match status" value="1"/>
</dbReference>
<sequence length="307" mass="33501">MNYQKILEEIELEIQGALEHGKVADYIPALAEVDPYQFAMTITLESGEQFSVGKSKEKFSIQSISKVLAFSLAIDIYSTSLYKRVGVEPSGSAFNSLVQLEYENGIPRNPFINAGAIVVVDALITHFGGNYAALEKVMNFVREISGNADLQFDAIVAKSEMEHASRNLALAQLMKSFNNIENDVHDVVQTYFRQCAISMNTQELSRAMIYLAFDGKDPISKKEFLSEAQAKRVNALMLTCGHYDASGEFAFNVGLPAKSGVGGGIVAVVPNVMSIAVWSPRLNSHGNSHVGTLALQLFTTKTGLSIF</sequence>